<dbReference type="SUPFAM" id="SSF64518">
    <property type="entry name" value="Phase 1 flagellin"/>
    <property type="match status" value="1"/>
</dbReference>
<reference evidence="12 13" key="1">
    <citation type="journal article" date="2017" name="ISME J.">
        <title>Energy and carbon metabolisms in a deep terrestrial subsurface fluid microbial community.</title>
        <authorList>
            <person name="Momper L."/>
            <person name="Jungbluth S.P."/>
            <person name="Lee M.D."/>
            <person name="Amend J.P."/>
        </authorList>
    </citation>
    <scope>NUCLEOTIDE SEQUENCE [LARGE SCALE GENOMIC DNA]</scope>
    <source>
        <strain evidence="12">SURF_26</strain>
    </source>
</reference>
<dbReference type="PANTHER" id="PTHR30033:SF1">
    <property type="entry name" value="FLAGELLAR HOOK-ASSOCIATED PROTEIN 1"/>
    <property type="match status" value="1"/>
</dbReference>
<dbReference type="GO" id="GO:0044780">
    <property type="term" value="P:bacterial-type flagellum assembly"/>
    <property type="evidence" value="ECO:0007669"/>
    <property type="project" value="InterPro"/>
</dbReference>
<sequence length="561" mass="61100">MSSIFAIFDLGTRGMYAQQTALNVTGHNIANANTEDYVRQRAELRESAPFDSVPGQLGSGVDVERIIRIKDEFTDYQIRKESQTLGYLEEKNVILQQLENIFNEPSDNGLNTLINNFYDSLHDLQNHPEDFSARVMVKEQALAMTDAFNSTYQKMSELEDNLDEKIEFKVDEINTITSEIARLNNQIAKTEAGGLQDANDLRNRRDVLLRDISKMGNTFIEEGKDGVVNVQLGDQLVVSGVKAIALETSRNDDGSTKIVTENGFNLTVKNGSLKALVETRDEIMTTYMDSLNSLANSMIDEINDVHVGGVGLTMFQSTTSESAVLATGVPLANAGLDFDVNGGSFTLSLYDSNGNLKSETAITVNPFVNTLEDIAASIGAIPGFEATITGDKKLTISTSTPTDQFSFVADTGSVADTSNFIKAMGFNTFFKGSDARTITVSSAIVNDVNKIAAASSTATGDNSNVLKIIATRDEPLIQDATFEAYFSSMIGGLGVERQVVNAREETQGVILQTLQERQQAESGVSFDEEAVNLIRYQRGYQAAAKFVQVIDGLIQSLINMV</sequence>
<evidence type="ECO:0000313" key="12">
    <source>
        <dbReference type="EMBL" id="RJP61660.1"/>
    </source>
</evidence>
<comment type="similarity">
    <text evidence="3 7">Belongs to the flagella basal body rod proteins family.</text>
</comment>
<dbReference type="Pfam" id="PF06429">
    <property type="entry name" value="Flg_bbr_C"/>
    <property type="match status" value="1"/>
</dbReference>
<evidence type="ECO:0000256" key="2">
    <source>
        <dbReference type="ARBA" id="ARBA00004613"/>
    </source>
</evidence>
<dbReference type="InterPro" id="IPR010930">
    <property type="entry name" value="Flg_bb/hook_C_dom"/>
</dbReference>
<evidence type="ECO:0000259" key="9">
    <source>
        <dbReference type="Pfam" id="PF00460"/>
    </source>
</evidence>
<dbReference type="GO" id="GO:0009424">
    <property type="term" value="C:bacterial-type flagellum hook"/>
    <property type="evidence" value="ECO:0007669"/>
    <property type="project" value="UniProtKB-UniRule"/>
</dbReference>
<dbReference type="GO" id="GO:0005198">
    <property type="term" value="F:structural molecule activity"/>
    <property type="evidence" value="ECO:0007669"/>
    <property type="project" value="UniProtKB-UniRule"/>
</dbReference>
<evidence type="ECO:0000256" key="8">
    <source>
        <dbReference type="SAM" id="Coils"/>
    </source>
</evidence>
<keyword evidence="12" id="KW-0282">Flagellum</keyword>
<dbReference type="Pfam" id="PF22638">
    <property type="entry name" value="FlgK_D1"/>
    <property type="match status" value="1"/>
</dbReference>
<keyword evidence="8" id="KW-0175">Coiled coil</keyword>
<evidence type="ECO:0000256" key="7">
    <source>
        <dbReference type="RuleBase" id="RU362065"/>
    </source>
</evidence>
<evidence type="ECO:0000256" key="1">
    <source>
        <dbReference type="ARBA" id="ARBA00004365"/>
    </source>
</evidence>
<evidence type="ECO:0000259" key="10">
    <source>
        <dbReference type="Pfam" id="PF06429"/>
    </source>
</evidence>
<accession>A0A3A4R5Q6</accession>
<evidence type="ECO:0000259" key="11">
    <source>
        <dbReference type="Pfam" id="PF22638"/>
    </source>
</evidence>
<dbReference type="Proteomes" id="UP000266426">
    <property type="component" value="Unassembled WGS sequence"/>
</dbReference>
<evidence type="ECO:0000256" key="5">
    <source>
        <dbReference type="ARBA" id="ARBA00022525"/>
    </source>
</evidence>
<dbReference type="InterPro" id="IPR053927">
    <property type="entry name" value="FlgK_helical"/>
</dbReference>
<keyword evidence="12" id="KW-0969">Cilium</keyword>
<dbReference type="AlphaFoldDB" id="A0A3A4R5Q6"/>
<protein>
    <recommendedName>
        <fullName evidence="4 7">Flagellar hook-associated protein 1</fullName>
        <shortName evidence="7">HAP1</shortName>
    </recommendedName>
</protein>
<evidence type="ECO:0000256" key="6">
    <source>
        <dbReference type="ARBA" id="ARBA00023143"/>
    </source>
</evidence>
<evidence type="ECO:0000313" key="13">
    <source>
        <dbReference type="Proteomes" id="UP000266426"/>
    </source>
</evidence>
<dbReference type="PRINTS" id="PR01005">
    <property type="entry name" value="FLGHOOKAP1"/>
</dbReference>
<proteinExistence type="inferred from homology"/>
<comment type="subcellular location">
    <subcellularLocation>
        <location evidence="1 7">Bacterial flagellum</location>
    </subcellularLocation>
    <subcellularLocation>
        <location evidence="2 7">Secreted</location>
    </subcellularLocation>
</comment>
<evidence type="ECO:0000256" key="3">
    <source>
        <dbReference type="ARBA" id="ARBA00009677"/>
    </source>
</evidence>
<feature type="domain" description="Flagellar basal-body/hook protein C-terminal" evidence="10">
    <location>
        <begin position="521"/>
        <end position="560"/>
    </location>
</feature>
<feature type="domain" description="Flagellar basal body rod protein N-terminal" evidence="9">
    <location>
        <begin position="11"/>
        <end position="37"/>
    </location>
</feature>
<dbReference type="EMBL" id="QZJZ01000010">
    <property type="protein sequence ID" value="RJP61660.1"/>
    <property type="molecule type" value="Genomic_DNA"/>
</dbReference>
<organism evidence="12 13">
    <name type="scientific">Candidatus Auribacter fodinae</name>
    <dbReference type="NCBI Taxonomy" id="2093366"/>
    <lineage>
        <taxon>Bacteria</taxon>
        <taxon>Pseudomonadati</taxon>
        <taxon>Candidatus Auribacterota</taxon>
        <taxon>Candidatus Auribacteria</taxon>
        <taxon>Candidatus Auribacterales</taxon>
        <taxon>Candidatus Auribacteraceae</taxon>
        <taxon>Candidatus Auribacter</taxon>
    </lineage>
</organism>
<keyword evidence="5 7" id="KW-0964">Secreted</keyword>
<evidence type="ECO:0000256" key="4">
    <source>
        <dbReference type="ARBA" id="ARBA00016244"/>
    </source>
</evidence>
<gene>
    <name evidence="7 12" type="primary">flgK</name>
    <name evidence="12" type="ORF">C4541_01285</name>
</gene>
<name>A0A3A4R5Q6_9BACT</name>
<feature type="coiled-coil region" evidence="8">
    <location>
        <begin position="166"/>
        <end position="193"/>
    </location>
</feature>
<dbReference type="Pfam" id="PF00460">
    <property type="entry name" value="Flg_bb_rod"/>
    <property type="match status" value="1"/>
</dbReference>
<dbReference type="InterPro" id="IPR002371">
    <property type="entry name" value="FlgK"/>
</dbReference>
<feature type="domain" description="Flagellar hook-associated protein FlgK helical" evidence="11">
    <location>
        <begin position="95"/>
        <end position="313"/>
    </location>
</feature>
<dbReference type="PANTHER" id="PTHR30033">
    <property type="entry name" value="FLAGELLAR HOOK-ASSOCIATED PROTEIN 1"/>
    <property type="match status" value="1"/>
</dbReference>
<dbReference type="InterPro" id="IPR001444">
    <property type="entry name" value="Flag_bb_rod_N"/>
</dbReference>
<keyword evidence="6 7" id="KW-0975">Bacterial flagellum</keyword>
<keyword evidence="12" id="KW-0966">Cell projection</keyword>
<dbReference type="GO" id="GO:0005576">
    <property type="term" value="C:extracellular region"/>
    <property type="evidence" value="ECO:0007669"/>
    <property type="project" value="UniProtKB-SubCell"/>
</dbReference>
<comment type="caution">
    <text evidence="12">The sequence shown here is derived from an EMBL/GenBank/DDBJ whole genome shotgun (WGS) entry which is preliminary data.</text>
</comment>
<dbReference type="NCBIfam" id="TIGR02492">
    <property type="entry name" value="flgK_ends"/>
    <property type="match status" value="1"/>
</dbReference>